<dbReference type="GeneID" id="44970324"/>
<gene>
    <name evidence="2" type="ordered locus">Bint_1801</name>
</gene>
<proteinExistence type="predicted"/>
<name>G0EJM1_BRAIP</name>
<protein>
    <submittedName>
        <fullName evidence="2">Uncharacterized protein</fullName>
    </submittedName>
</protein>
<keyword evidence="1" id="KW-1133">Transmembrane helix</keyword>
<dbReference type="Proteomes" id="UP000008522">
    <property type="component" value="Chromosome"/>
</dbReference>
<reference evidence="2 3" key="1">
    <citation type="journal article" date="2011" name="BMC Genomics">
        <title>Complete genome sequence of Brachyspira intermedia reveals unique genomic features in Brachyspira species and phage-mediated horizontal gene transfer.</title>
        <authorList>
            <person name="Hafstrom T."/>
            <person name="Jansson D.S."/>
            <person name="Segerman B."/>
        </authorList>
    </citation>
    <scope>NUCLEOTIDE SEQUENCE [LARGE SCALE GENOMIC DNA]</scope>
    <source>
        <strain evidence="3">ATCC 51140 / PWS/A</strain>
    </source>
</reference>
<keyword evidence="1" id="KW-0472">Membrane</keyword>
<dbReference type="RefSeq" id="WP_014488238.1">
    <property type="nucleotide sequence ID" value="NC_017243.1"/>
</dbReference>
<feature type="transmembrane region" description="Helical" evidence="1">
    <location>
        <begin position="318"/>
        <end position="339"/>
    </location>
</feature>
<evidence type="ECO:0000313" key="3">
    <source>
        <dbReference type="Proteomes" id="UP000008522"/>
    </source>
</evidence>
<dbReference type="KEGG" id="bip:Bint_1801"/>
<dbReference type="EMBL" id="CP002874">
    <property type="protein sequence ID" value="AEM22417.1"/>
    <property type="molecule type" value="Genomic_DNA"/>
</dbReference>
<dbReference type="OrthoDB" id="306528at2"/>
<dbReference type="PATRIC" id="fig|1045858.4.peg.1803"/>
<evidence type="ECO:0000256" key="1">
    <source>
        <dbReference type="SAM" id="Phobius"/>
    </source>
</evidence>
<keyword evidence="3" id="KW-1185">Reference proteome</keyword>
<keyword evidence="1" id="KW-0812">Transmembrane</keyword>
<dbReference type="HOGENOM" id="CLU_808149_0_0_12"/>
<sequence>MSQQKISPNDEVLAIKILAEYTDLNKYIYLVFFIDKYNSSLIDIAFVISDDKKLLTFLNAYTDLLELYKHIKIYNKLNNEKNQYFDKFNELISNIFNEDRNINNIIIYQSNNNSISIIDIFASTMNRFMDFHIGTFDINSSIIDINAVRTTIENVNKEMEATDSMHAAYQNTGDGTKAENGQAEEVQPPTYKLINASFVVDPIGGKSINDIVPGDKVIVTINSNTVEENIIYLELKGKKDKYSKYLVPAEVLEKTVEEKSIKILLKLIDGYCCLIEEIEPIKLKLFNPEKDLYVEPSKEEENKSLFERIFSKIGTFKLIMFGLGAIIIFVFIAIVYVFFFQT</sequence>
<accession>G0EJM1</accession>
<evidence type="ECO:0000313" key="2">
    <source>
        <dbReference type="EMBL" id="AEM22417.1"/>
    </source>
</evidence>
<organism evidence="2 3">
    <name type="scientific">Brachyspira intermedia (strain ATCC 51140 / PWS/A)</name>
    <name type="common">Serpulina intermedia</name>
    <dbReference type="NCBI Taxonomy" id="1045858"/>
    <lineage>
        <taxon>Bacteria</taxon>
        <taxon>Pseudomonadati</taxon>
        <taxon>Spirochaetota</taxon>
        <taxon>Spirochaetia</taxon>
        <taxon>Brachyspirales</taxon>
        <taxon>Brachyspiraceae</taxon>
        <taxon>Brachyspira</taxon>
    </lineage>
</organism>
<dbReference type="AlphaFoldDB" id="G0EJM1"/>